<protein>
    <submittedName>
        <fullName evidence="2">Uncharacterized protein</fullName>
    </submittedName>
</protein>
<dbReference type="EMBL" id="LGEM01000010">
    <property type="protein sequence ID" value="KUP98393.1"/>
    <property type="molecule type" value="Genomic_DNA"/>
</dbReference>
<proteinExistence type="predicted"/>
<name>A0A147KMA9_THECS</name>
<dbReference type="RefSeq" id="WP_068758745.1">
    <property type="nucleotide sequence ID" value="NZ_KQ950191.1"/>
</dbReference>
<comment type="caution">
    <text evidence="2">The sequence shown here is derived from an EMBL/GenBank/DDBJ whole genome shotgun (WGS) entry which is preliminary data.</text>
</comment>
<sequence length="128" mass="14287">MSEPPRPDTPGLQRLVADLSSIEFDAASDVQRYIVTLRNACKVLAVELEFAADDLEQRLRAIPPAGDEETGVVIARRARQVAKHLRRSAEATREVGIAASKTWSSLRTHFGDHMGQRRRRGKQINLQS</sequence>
<dbReference type="Proteomes" id="UP000074382">
    <property type="component" value="Unassembled WGS sequence"/>
</dbReference>
<keyword evidence="3" id="KW-1185">Reference proteome</keyword>
<dbReference type="STRING" id="665004.AC529_01705"/>
<evidence type="ECO:0000313" key="3">
    <source>
        <dbReference type="Proteomes" id="UP000074382"/>
    </source>
</evidence>
<dbReference type="AlphaFoldDB" id="A0A147KMA9"/>
<gene>
    <name evidence="2" type="ORF">AC529_01705</name>
</gene>
<accession>A0A147KMA9</accession>
<organism evidence="2 3">
    <name type="scientific">Thermobifida cellulosilytica TB100</name>
    <dbReference type="NCBI Taxonomy" id="665004"/>
    <lineage>
        <taxon>Bacteria</taxon>
        <taxon>Bacillati</taxon>
        <taxon>Actinomycetota</taxon>
        <taxon>Actinomycetes</taxon>
        <taxon>Streptosporangiales</taxon>
        <taxon>Nocardiopsidaceae</taxon>
        <taxon>Thermobifida</taxon>
    </lineage>
</organism>
<dbReference type="OrthoDB" id="3691370at2"/>
<evidence type="ECO:0000313" key="2">
    <source>
        <dbReference type="EMBL" id="KUP98393.1"/>
    </source>
</evidence>
<evidence type="ECO:0000256" key="1">
    <source>
        <dbReference type="SAM" id="MobiDB-lite"/>
    </source>
</evidence>
<reference evidence="3" key="1">
    <citation type="journal article" date="2017" name="Acta Aliment.">
        <title>Plant polysaccharide degrading enzyme system of Thermpbifida cellulosilytica TB100 revealed by de novo genome project data.</title>
        <authorList>
            <person name="Toth A."/>
            <person name="Baka E."/>
            <person name="Luzics S."/>
            <person name="Bata-Vidacs I."/>
            <person name="Nagy I."/>
            <person name="Balint B."/>
            <person name="Herceg R."/>
            <person name="Olasz F."/>
            <person name="Wilk T."/>
            <person name="Nagy T."/>
            <person name="Kriszt B."/>
            <person name="Nagy I."/>
            <person name="Kukolya J."/>
        </authorList>
    </citation>
    <scope>NUCLEOTIDE SEQUENCE [LARGE SCALE GENOMIC DNA]</scope>
    <source>
        <strain evidence="3">TB100</strain>
    </source>
</reference>
<dbReference type="PATRIC" id="fig|665004.4.peg.4211"/>
<feature type="region of interest" description="Disordered" evidence="1">
    <location>
        <begin position="109"/>
        <end position="128"/>
    </location>
</feature>